<evidence type="ECO:0000256" key="7">
    <source>
        <dbReference type="ARBA" id="ARBA00023136"/>
    </source>
</evidence>
<protein>
    <recommendedName>
        <fullName evidence="9">ABC transmembrane type-1 domain-containing protein</fullName>
    </recommendedName>
</protein>
<comment type="subcellular location">
    <subcellularLocation>
        <location evidence="1">Cell membrane</location>
        <topology evidence="1">Multi-pass membrane protein</topology>
    </subcellularLocation>
</comment>
<dbReference type="NCBIfam" id="TIGR01726">
    <property type="entry name" value="HEQRo_perm_3TM"/>
    <property type="match status" value="1"/>
</dbReference>
<dbReference type="InterPro" id="IPR043429">
    <property type="entry name" value="ArtM/GltK/GlnP/TcyL/YhdX-like"/>
</dbReference>
<gene>
    <name evidence="10" type="ORF">METZ01_LOCUS192042</name>
</gene>
<dbReference type="InterPro" id="IPR035906">
    <property type="entry name" value="MetI-like_sf"/>
</dbReference>
<keyword evidence="7 8" id="KW-0472">Membrane</keyword>
<dbReference type="InterPro" id="IPR000515">
    <property type="entry name" value="MetI-like"/>
</dbReference>
<dbReference type="PANTHER" id="PTHR30614:SF0">
    <property type="entry name" value="L-CYSTINE TRANSPORT SYSTEM PERMEASE PROTEIN TCYL"/>
    <property type="match status" value="1"/>
</dbReference>
<organism evidence="10">
    <name type="scientific">marine metagenome</name>
    <dbReference type="NCBI Taxonomy" id="408172"/>
    <lineage>
        <taxon>unclassified sequences</taxon>
        <taxon>metagenomes</taxon>
        <taxon>ecological metagenomes</taxon>
    </lineage>
</organism>
<evidence type="ECO:0000256" key="2">
    <source>
        <dbReference type="ARBA" id="ARBA00022448"/>
    </source>
</evidence>
<keyword evidence="2" id="KW-0813">Transport</keyword>
<feature type="domain" description="ABC transmembrane type-1" evidence="9">
    <location>
        <begin position="17"/>
        <end position="205"/>
    </location>
</feature>
<evidence type="ECO:0000256" key="6">
    <source>
        <dbReference type="ARBA" id="ARBA00022989"/>
    </source>
</evidence>
<keyword evidence="6 8" id="KW-1133">Transmembrane helix</keyword>
<keyword evidence="4 8" id="KW-0812">Transmembrane</keyword>
<dbReference type="Pfam" id="PF00528">
    <property type="entry name" value="BPD_transp_1"/>
    <property type="match status" value="1"/>
</dbReference>
<dbReference type="EMBL" id="UINC01039961">
    <property type="protein sequence ID" value="SVB39188.1"/>
    <property type="molecule type" value="Genomic_DNA"/>
</dbReference>
<evidence type="ECO:0000256" key="4">
    <source>
        <dbReference type="ARBA" id="ARBA00022692"/>
    </source>
</evidence>
<evidence type="ECO:0000256" key="8">
    <source>
        <dbReference type="SAM" id="Phobius"/>
    </source>
</evidence>
<feature type="transmembrane region" description="Helical" evidence="8">
    <location>
        <begin position="20"/>
        <end position="41"/>
    </location>
</feature>
<dbReference type="Gene3D" id="1.10.3720.10">
    <property type="entry name" value="MetI-like"/>
    <property type="match status" value="1"/>
</dbReference>
<dbReference type="SUPFAM" id="SSF161098">
    <property type="entry name" value="MetI-like"/>
    <property type="match status" value="1"/>
</dbReference>
<sequence>MELSIIFKYAPMLLQGLQLTIVISIGGIICSLVLGSVLVALSRSGIRAVVILVRVYTEIILGIPVLVLLYLIYFVLPEVGIRFSEIPTGLLTLTLYYSPYMAEIIRGAINAIPTGQIEAARTVGMSNFQITKRIMVPQALGLAIPPLTGICIGLVKDSALLSIISVHELAYQTKQAVARTFAPFELWAFVALCYWAILSFWEVAMRKVERRVTRYRETG</sequence>
<keyword evidence="5" id="KW-0029">Amino-acid transport</keyword>
<dbReference type="InterPro" id="IPR010065">
    <property type="entry name" value="AA_ABC_transptr_permease_3TM"/>
</dbReference>
<keyword evidence="3" id="KW-1003">Cell membrane</keyword>
<evidence type="ECO:0000256" key="5">
    <source>
        <dbReference type="ARBA" id="ARBA00022970"/>
    </source>
</evidence>
<dbReference type="PANTHER" id="PTHR30614">
    <property type="entry name" value="MEMBRANE COMPONENT OF AMINO ACID ABC TRANSPORTER"/>
    <property type="match status" value="1"/>
</dbReference>
<dbReference type="CDD" id="cd06261">
    <property type="entry name" value="TM_PBP2"/>
    <property type="match status" value="1"/>
</dbReference>
<evidence type="ECO:0000259" key="9">
    <source>
        <dbReference type="PROSITE" id="PS50928"/>
    </source>
</evidence>
<dbReference type="GO" id="GO:0022857">
    <property type="term" value="F:transmembrane transporter activity"/>
    <property type="evidence" value="ECO:0007669"/>
    <property type="project" value="InterPro"/>
</dbReference>
<accession>A0A382DLB5</accession>
<reference evidence="10" key="1">
    <citation type="submission" date="2018-05" db="EMBL/GenBank/DDBJ databases">
        <authorList>
            <person name="Lanie J.A."/>
            <person name="Ng W.-L."/>
            <person name="Kazmierczak K.M."/>
            <person name="Andrzejewski T.M."/>
            <person name="Davidsen T.M."/>
            <person name="Wayne K.J."/>
            <person name="Tettelin H."/>
            <person name="Glass J.I."/>
            <person name="Rusch D."/>
            <person name="Podicherti R."/>
            <person name="Tsui H.-C.T."/>
            <person name="Winkler M.E."/>
        </authorList>
    </citation>
    <scope>NUCLEOTIDE SEQUENCE</scope>
</reference>
<dbReference type="PROSITE" id="PS50928">
    <property type="entry name" value="ABC_TM1"/>
    <property type="match status" value="1"/>
</dbReference>
<feature type="transmembrane region" description="Helical" evidence="8">
    <location>
        <begin position="53"/>
        <end position="73"/>
    </location>
</feature>
<feature type="transmembrane region" description="Helical" evidence="8">
    <location>
        <begin position="186"/>
        <end position="204"/>
    </location>
</feature>
<evidence type="ECO:0000256" key="3">
    <source>
        <dbReference type="ARBA" id="ARBA00022475"/>
    </source>
</evidence>
<dbReference type="GO" id="GO:0043190">
    <property type="term" value="C:ATP-binding cassette (ABC) transporter complex"/>
    <property type="evidence" value="ECO:0007669"/>
    <property type="project" value="InterPro"/>
</dbReference>
<proteinExistence type="predicted"/>
<dbReference type="AlphaFoldDB" id="A0A382DLB5"/>
<evidence type="ECO:0000256" key="1">
    <source>
        <dbReference type="ARBA" id="ARBA00004651"/>
    </source>
</evidence>
<name>A0A382DLB5_9ZZZZ</name>
<evidence type="ECO:0000313" key="10">
    <source>
        <dbReference type="EMBL" id="SVB39188.1"/>
    </source>
</evidence>
<dbReference type="GO" id="GO:0006865">
    <property type="term" value="P:amino acid transport"/>
    <property type="evidence" value="ECO:0007669"/>
    <property type="project" value="UniProtKB-KW"/>
</dbReference>